<dbReference type="STRING" id="52.CMC5_058870"/>
<dbReference type="RefSeq" id="WP_050433425.1">
    <property type="nucleotide sequence ID" value="NZ_CP012159.1"/>
</dbReference>
<keyword evidence="1" id="KW-0808">Transferase</keyword>
<proteinExistence type="predicted"/>
<dbReference type="Proteomes" id="UP000067626">
    <property type="component" value="Chromosome"/>
</dbReference>
<dbReference type="InterPro" id="IPR041698">
    <property type="entry name" value="Methyltransf_25"/>
</dbReference>
<keyword evidence="4" id="KW-1185">Reference proteome</keyword>
<sequence>MMAESHEAAFYDRHWEHTRTATDPHIVAKGDRLLALLPEGVRTLADIGCGDGYLTRRLAERHDVIAVDRSAVALDRLRETASIRAIQASADAIPLPDRAVDLVFSSQMLEHLPADVLHGAAREMQRLATAHLLVTVPHRETLRRRYARCSTCKLQFHIDGHLHAFDAAALDQLFPAFERIHTELTGPLEPPTYAPLEWTRQHLCHHWWMWDDLRLVCPRCGETSLRKPRRGPLRRATERGLDHLADLWSRRAGRAPQPYWIVTLYRRKAAT</sequence>
<feature type="domain" description="Methyltransferase" evidence="2">
    <location>
        <begin position="46"/>
        <end position="127"/>
    </location>
</feature>
<dbReference type="SUPFAM" id="SSF53335">
    <property type="entry name" value="S-adenosyl-L-methionine-dependent methyltransferases"/>
    <property type="match status" value="1"/>
</dbReference>
<dbReference type="OrthoDB" id="9811747at2"/>
<evidence type="ECO:0000259" key="2">
    <source>
        <dbReference type="Pfam" id="PF13649"/>
    </source>
</evidence>
<dbReference type="GO" id="GO:0016740">
    <property type="term" value="F:transferase activity"/>
    <property type="evidence" value="ECO:0007669"/>
    <property type="project" value="UniProtKB-KW"/>
</dbReference>
<name>A0A0K1ELK1_CHOCO</name>
<dbReference type="CDD" id="cd02440">
    <property type="entry name" value="AdoMet_MTases"/>
    <property type="match status" value="1"/>
</dbReference>
<organism evidence="3 4">
    <name type="scientific">Chondromyces crocatus</name>
    <dbReference type="NCBI Taxonomy" id="52"/>
    <lineage>
        <taxon>Bacteria</taxon>
        <taxon>Pseudomonadati</taxon>
        <taxon>Myxococcota</taxon>
        <taxon>Polyangia</taxon>
        <taxon>Polyangiales</taxon>
        <taxon>Polyangiaceae</taxon>
        <taxon>Chondromyces</taxon>
    </lineage>
</organism>
<reference evidence="3 4" key="1">
    <citation type="submission" date="2015-07" db="EMBL/GenBank/DDBJ databases">
        <title>Genome analysis of myxobacterium Chondromyces crocatus Cm c5 reveals a high potential for natural compound synthesis and the genetic basis for the loss of fruiting body formation.</title>
        <authorList>
            <person name="Zaburannyi N."/>
            <person name="Bunk B."/>
            <person name="Maier J."/>
            <person name="Overmann J."/>
            <person name="Mueller R."/>
        </authorList>
    </citation>
    <scope>NUCLEOTIDE SEQUENCE [LARGE SCALE GENOMIC DNA]</scope>
    <source>
        <strain evidence="3 4">Cm c5</strain>
    </source>
</reference>
<dbReference type="Gene3D" id="3.40.50.150">
    <property type="entry name" value="Vaccinia Virus protein VP39"/>
    <property type="match status" value="1"/>
</dbReference>
<dbReference type="InterPro" id="IPR029063">
    <property type="entry name" value="SAM-dependent_MTases_sf"/>
</dbReference>
<accession>A0A0K1ELK1</accession>
<dbReference type="AlphaFoldDB" id="A0A0K1ELK1"/>
<dbReference type="Pfam" id="PF13649">
    <property type="entry name" value="Methyltransf_25"/>
    <property type="match status" value="1"/>
</dbReference>
<dbReference type="EMBL" id="CP012159">
    <property type="protein sequence ID" value="AKT41681.1"/>
    <property type="molecule type" value="Genomic_DNA"/>
</dbReference>
<dbReference type="KEGG" id="ccro:CMC5_058870"/>
<gene>
    <name evidence="3" type="ORF">CMC5_058870</name>
</gene>
<dbReference type="PANTHER" id="PTHR43861">
    <property type="entry name" value="TRANS-ACONITATE 2-METHYLTRANSFERASE-RELATED"/>
    <property type="match status" value="1"/>
</dbReference>
<protein>
    <recommendedName>
        <fullName evidence="2">Methyltransferase domain-containing protein</fullName>
    </recommendedName>
</protein>
<evidence type="ECO:0000313" key="4">
    <source>
        <dbReference type="Proteomes" id="UP000067626"/>
    </source>
</evidence>
<evidence type="ECO:0000313" key="3">
    <source>
        <dbReference type="EMBL" id="AKT41681.1"/>
    </source>
</evidence>
<evidence type="ECO:0000256" key="1">
    <source>
        <dbReference type="ARBA" id="ARBA00022679"/>
    </source>
</evidence>